<feature type="signal peptide" evidence="9">
    <location>
        <begin position="1"/>
        <end position="32"/>
    </location>
</feature>
<dbReference type="Proteomes" id="UP001561046">
    <property type="component" value="Unassembled WGS sequence"/>
</dbReference>
<evidence type="ECO:0000259" key="10">
    <source>
        <dbReference type="Pfam" id="PF00768"/>
    </source>
</evidence>
<evidence type="ECO:0000256" key="9">
    <source>
        <dbReference type="SAM" id="SignalP"/>
    </source>
</evidence>
<dbReference type="InterPro" id="IPR001967">
    <property type="entry name" value="Peptidase_S11_N"/>
</dbReference>
<evidence type="ECO:0000313" key="12">
    <source>
        <dbReference type="Proteomes" id="UP001561046"/>
    </source>
</evidence>
<keyword evidence="12" id="KW-1185">Reference proteome</keyword>
<dbReference type="Pfam" id="PF00768">
    <property type="entry name" value="Peptidase_S11"/>
    <property type="match status" value="1"/>
</dbReference>
<feature type="compositionally biased region" description="Basic and acidic residues" evidence="8">
    <location>
        <begin position="61"/>
        <end position="79"/>
    </location>
</feature>
<keyword evidence="5" id="KW-0573">Peptidoglycan synthesis</keyword>
<evidence type="ECO:0000256" key="5">
    <source>
        <dbReference type="ARBA" id="ARBA00022984"/>
    </source>
</evidence>
<accession>A0ABV3ZUK5</accession>
<keyword evidence="4" id="KW-0133">Cell shape</keyword>
<protein>
    <submittedName>
        <fullName evidence="11">Serine hydrolase</fullName>
    </submittedName>
</protein>
<reference evidence="11 12" key="1">
    <citation type="journal article" date="2013" name="Int. J. Syst. Evol. Microbiol.">
        <title>Comamonas guangdongensis sp. nov., isolated from subterranean forest sediment, and emended description of the genus Comamonas.</title>
        <authorList>
            <person name="Zhang J."/>
            <person name="Wang Y."/>
            <person name="Zhou S."/>
            <person name="Wu C."/>
            <person name="He J."/>
            <person name="Li F."/>
        </authorList>
    </citation>
    <scope>NUCLEOTIDE SEQUENCE [LARGE SCALE GENOMIC DNA]</scope>
    <source>
        <strain evidence="11 12">CCTCC AB2011133</strain>
    </source>
</reference>
<evidence type="ECO:0000256" key="1">
    <source>
        <dbReference type="ARBA" id="ARBA00007164"/>
    </source>
</evidence>
<feature type="chain" id="PRO_5045768448" evidence="9">
    <location>
        <begin position="33"/>
        <end position="393"/>
    </location>
</feature>
<evidence type="ECO:0000256" key="2">
    <source>
        <dbReference type="ARBA" id="ARBA00022729"/>
    </source>
</evidence>
<feature type="domain" description="Peptidase S11 D-alanyl-D-alanine carboxypeptidase A N-terminal" evidence="10">
    <location>
        <begin position="138"/>
        <end position="359"/>
    </location>
</feature>
<comment type="caution">
    <text evidence="11">The sequence shown here is derived from an EMBL/GenBank/DDBJ whole genome shotgun (WGS) entry which is preliminary data.</text>
</comment>
<dbReference type="EMBL" id="JBFYGN010000009">
    <property type="protein sequence ID" value="MEX8193291.1"/>
    <property type="molecule type" value="Genomic_DNA"/>
</dbReference>
<organism evidence="11 12">
    <name type="scientific">Comamonas guangdongensis</name>
    <dbReference type="NCBI Taxonomy" id="510515"/>
    <lineage>
        <taxon>Bacteria</taxon>
        <taxon>Pseudomonadati</taxon>
        <taxon>Pseudomonadota</taxon>
        <taxon>Betaproteobacteria</taxon>
        <taxon>Burkholderiales</taxon>
        <taxon>Comamonadaceae</taxon>
        <taxon>Comamonas</taxon>
    </lineage>
</organism>
<dbReference type="InterPro" id="IPR012338">
    <property type="entry name" value="Beta-lactam/transpept-like"/>
</dbReference>
<proteinExistence type="inferred from homology"/>
<dbReference type="Gene3D" id="3.40.710.10">
    <property type="entry name" value="DD-peptidase/beta-lactamase superfamily"/>
    <property type="match status" value="1"/>
</dbReference>
<comment type="similarity">
    <text evidence="1 7">Belongs to the peptidase S11 family.</text>
</comment>
<dbReference type="PRINTS" id="PR00725">
    <property type="entry name" value="DADACBPTASE1"/>
</dbReference>
<evidence type="ECO:0000313" key="11">
    <source>
        <dbReference type="EMBL" id="MEX8193291.1"/>
    </source>
</evidence>
<evidence type="ECO:0000256" key="7">
    <source>
        <dbReference type="RuleBase" id="RU004016"/>
    </source>
</evidence>
<dbReference type="GO" id="GO:0016787">
    <property type="term" value="F:hydrolase activity"/>
    <property type="evidence" value="ECO:0007669"/>
    <property type="project" value="UniProtKB-KW"/>
</dbReference>
<name>A0ABV3ZUK5_9BURK</name>
<evidence type="ECO:0000256" key="8">
    <source>
        <dbReference type="SAM" id="MobiDB-lite"/>
    </source>
</evidence>
<dbReference type="PROSITE" id="PS51257">
    <property type="entry name" value="PROKAR_LIPOPROTEIN"/>
    <property type="match status" value="1"/>
</dbReference>
<gene>
    <name evidence="11" type="ORF">AB6724_10600</name>
</gene>
<dbReference type="SUPFAM" id="SSF56601">
    <property type="entry name" value="beta-lactamase/transpeptidase-like"/>
    <property type="match status" value="1"/>
</dbReference>
<dbReference type="PANTHER" id="PTHR21581:SF26">
    <property type="entry name" value="D-ALANYL-D-ALANINE ENDOPEPTIDASE"/>
    <property type="match status" value="1"/>
</dbReference>
<sequence length="393" mass="41631">MPLLRPFRLAKLAQLMSLTLLSCALAAPAAHAASAKKEVKKPAAEVSAKKSAKQAAGKGRVVAEAKGSKTAKGKAEARHHSGKAVAKAEKAEAASGKKRLAKAGVVGGAAVAAAVAAEPARLSYGQMAGLHAVGDPLALQSSVAYVVDQDTHEVLLSKNDQAVLPIASLTKLMTGLLVSQAHLPMDEMITITQDDVDTEKHSSSRLRVGTTLTRAEMMHLALMSSENRAAHALGRTYPGGLSQFVQLMNAKAHQLGMKDTRYVEPTGLSSSNQSSARDLALLVGVAHGDPLMREYTTSPGYEVAVGRRTLQFNNTNRLVKSDNWDIGLQKTGYISEAGRCLVMQAQVAGRKLIMVFLDSAGKFSRIADAERVRHWVEGMGPTASSSMAHRIRG</sequence>
<keyword evidence="3 11" id="KW-0378">Hydrolase</keyword>
<dbReference type="RefSeq" id="WP_369338481.1">
    <property type="nucleotide sequence ID" value="NZ_JBFYGN010000009.1"/>
</dbReference>
<evidence type="ECO:0000256" key="4">
    <source>
        <dbReference type="ARBA" id="ARBA00022960"/>
    </source>
</evidence>
<keyword evidence="6" id="KW-0961">Cell wall biogenesis/degradation</keyword>
<evidence type="ECO:0000256" key="6">
    <source>
        <dbReference type="ARBA" id="ARBA00023316"/>
    </source>
</evidence>
<feature type="region of interest" description="Disordered" evidence="8">
    <location>
        <begin position="57"/>
        <end position="82"/>
    </location>
</feature>
<evidence type="ECO:0000256" key="3">
    <source>
        <dbReference type="ARBA" id="ARBA00022801"/>
    </source>
</evidence>
<dbReference type="PANTHER" id="PTHR21581">
    <property type="entry name" value="D-ALANYL-D-ALANINE CARBOXYPEPTIDASE"/>
    <property type="match status" value="1"/>
</dbReference>
<keyword evidence="2 9" id="KW-0732">Signal</keyword>
<dbReference type="InterPro" id="IPR018044">
    <property type="entry name" value="Peptidase_S11"/>
</dbReference>